<dbReference type="EMBL" id="CM037024">
    <property type="protein sequence ID" value="KAH7662916.1"/>
    <property type="molecule type" value="Genomic_DNA"/>
</dbReference>
<proteinExistence type="predicted"/>
<protein>
    <submittedName>
        <fullName evidence="1">LRP chaperone MESD protein</fullName>
    </submittedName>
</protein>
<name>A0ACB7UQ94_DIOAL</name>
<reference evidence="2" key="1">
    <citation type="journal article" date="2022" name="Nat. Commun.">
        <title>Chromosome evolution and the genetic basis of agronomically important traits in greater yam.</title>
        <authorList>
            <person name="Bredeson J.V."/>
            <person name="Lyons J.B."/>
            <person name="Oniyinde I.O."/>
            <person name="Okereke N.R."/>
            <person name="Kolade O."/>
            <person name="Nnabue I."/>
            <person name="Nwadili C.O."/>
            <person name="Hribova E."/>
            <person name="Parker M."/>
            <person name="Nwogha J."/>
            <person name="Shu S."/>
            <person name="Carlson J."/>
            <person name="Kariba R."/>
            <person name="Muthemba S."/>
            <person name="Knop K."/>
            <person name="Barton G.J."/>
            <person name="Sherwood A.V."/>
            <person name="Lopez-Montes A."/>
            <person name="Asiedu R."/>
            <person name="Jamnadass R."/>
            <person name="Muchugi A."/>
            <person name="Goodstein D."/>
            <person name="Egesi C.N."/>
            <person name="Featherston J."/>
            <person name="Asfaw A."/>
            <person name="Simpson G.G."/>
            <person name="Dolezel J."/>
            <person name="Hendre P.S."/>
            <person name="Van Deynze A."/>
            <person name="Kumar P.L."/>
            <person name="Obidiegwu J.E."/>
            <person name="Bhattacharjee R."/>
            <person name="Rokhsar D.S."/>
        </authorList>
    </citation>
    <scope>NUCLEOTIDE SEQUENCE [LARGE SCALE GENOMIC DNA]</scope>
    <source>
        <strain evidence="2">cv. TDa95/00328</strain>
    </source>
</reference>
<keyword evidence="2" id="KW-1185">Reference proteome</keyword>
<comment type="caution">
    <text evidence="1">The sequence shown here is derived from an EMBL/GenBank/DDBJ whole genome shotgun (WGS) entry which is preliminary data.</text>
</comment>
<evidence type="ECO:0000313" key="2">
    <source>
        <dbReference type="Proteomes" id="UP000827976"/>
    </source>
</evidence>
<accession>A0ACB7UQ94</accession>
<dbReference type="Proteomes" id="UP000827976">
    <property type="component" value="Chromosome 14"/>
</dbReference>
<organism evidence="1 2">
    <name type="scientific">Dioscorea alata</name>
    <name type="common">Purple yam</name>
    <dbReference type="NCBI Taxonomy" id="55571"/>
    <lineage>
        <taxon>Eukaryota</taxon>
        <taxon>Viridiplantae</taxon>
        <taxon>Streptophyta</taxon>
        <taxon>Embryophyta</taxon>
        <taxon>Tracheophyta</taxon>
        <taxon>Spermatophyta</taxon>
        <taxon>Magnoliopsida</taxon>
        <taxon>Liliopsida</taxon>
        <taxon>Dioscoreales</taxon>
        <taxon>Dioscoreaceae</taxon>
        <taxon>Dioscorea</taxon>
    </lineage>
</organism>
<sequence length="206" mass="23428">MASELRANGALFSFLSLLLLLLLLLFVSIEISEAKRRVSIPDELDDVVDDEEDEDWKQWGLPKTSKDEASEPPVDFSKMSLEEMQAEIARSQTGPSFGFVKLRLGVTRSREDVPLIAMKWSKILRTGSIEANFMAVDKNTIMFSMEKGHDTKELKDFILNQPEAYEIKIGDQLHRRPGDPPLDEIIESLNREKSNNGMHDSVKDEF</sequence>
<evidence type="ECO:0000313" key="1">
    <source>
        <dbReference type="EMBL" id="KAH7662916.1"/>
    </source>
</evidence>
<gene>
    <name evidence="1" type="ORF">IHE45_14G019100</name>
</gene>